<dbReference type="SUPFAM" id="SSF56281">
    <property type="entry name" value="Metallo-hydrolase/oxidoreductase"/>
    <property type="match status" value="1"/>
</dbReference>
<dbReference type="AlphaFoldDB" id="A0A4Y4CQ89"/>
<dbReference type="InterPro" id="IPR036866">
    <property type="entry name" value="RibonucZ/Hydroxyglut_hydro"/>
</dbReference>
<dbReference type="GO" id="GO:0016787">
    <property type="term" value="F:hydrolase activity"/>
    <property type="evidence" value="ECO:0007669"/>
    <property type="project" value="UniProtKB-KW"/>
</dbReference>
<protein>
    <submittedName>
        <fullName evidence="3">MBL fold metallo-hydrolase</fullName>
    </submittedName>
</protein>
<comment type="caution">
    <text evidence="3">The sequence shown here is derived from an EMBL/GenBank/DDBJ whole genome shotgun (WGS) entry which is preliminary data.</text>
</comment>
<dbReference type="Pfam" id="PF00753">
    <property type="entry name" value="Lactamase_B"/>
    <property type="match status" value="1"/>
</dbReference>
<feature type="domain" description="Metallo-beta-lactamase" evidence="2">
    <location>
        <begin position="42"/>
        <end position="226"/>
    </location>
</feature>
<dbReference type="InterPro" id="IPR001279">
    <property type="entry name" value="Metallo-B-lactamas"/>
</dbReference>
<sequence length="303" mass="32129">MLAGSAVAAAFDYGLKARRVADGVYAFIGHTEDFDTVNGGNIANAAFIVAPGGVIVVDSGSSLRYGQQMRAAIAAVTDKPVALVINTHHHPDHFLGNQAFAGVPIGALAETRQAIAAEGDAFAENLFRMSGDWMKGTELQQPTRTLAAGPLEIAGRRLRLLAFDGHTGADLVVVDEASGVVIAGDLVFHGRAPTTPHANVAHWLAALDRLEALTRELGFKVLLPGHGEPSTSAAPIRETRAWLVWLVDAMRQAARDGLDMNEVLARPLPPEFASLPLAASEYRRSVGHLFPAAEQDVLEGRAQ</sequence>
<dbReference type="SMART" id="SM00849">
    <property type="entry name" value="Lactamase_B"/>
    <property type="match status" value="1"/>
</dbReference>
<evidence type="ECO:0000256" key="1">
    <source>
        <dbReference type="ARBA" id="ARBA00005250"/>
    </source>
</evidence>
<dbReference type="EMBL" id="BJNV01000004">
    <property type="protein sequence ID" value="GEC94212.1"/>
    <property type="molecule type" value="Genomic_DNA"/>
</dbReference>
<keyword evidence="4" id="KW-1185">Reference proteome</keyword>
<dbReference type="GO" id="GO:0017001">
    <property type="term" value="P:antibiotic catabolic process"/>
    <property type="evidence" value="ECO:0007669"/>
    <property type="project" value="UniProtKB-ARBA"/>
</dbReference>
<evidence type="ECO:0000313" key="3">
    <source>
        <dbReference type="EMBL" id="GEC94212.1"/>
    </source>
</evidence>
<evidence type="ECO:0000259" key="2">
    <source>
        <dbReference type="SMART" id="SM00849"/>
    </source>
</evidence>
<reference evidence="3 4" key="1">
    <citation type="submission" date="2019-06" db="EMBL/GenBank/DDBJ databases">
        <title>Whole genome shotgun sequence of Zoogloea ramigera NBRC 15342.</title>
        <authorList>
            <person name="Hosoyama A."/>
            <person name="Uohara A."/>
            <person name="Ohji S."/>
            <person name="Ichikawa N."/>
        </authorList>
    </citation>
    <scope>NUCLEOTIDE SEQUENCE [LARGE SCALE GENOMIC DNA]</scope>
    <source>
        <strain evidence="3 4">NBRC 15342</strain>
    </source>
</reference>
<accession>A0A4Y4CQ89</accession>
<dbReference type="CDD" id="cd16282">
    <property type="entry name" value="metallo-hydrolase-like_MBL-fold"/>
    <property type="match status" value="1"/>
</dbReference>
<comment type="similarity">
    <text evidence="1">Belongs to the metallo-beta-lactamase superfamily. Class-B beta-lactamase family.</text>
</comment>
<organism evidence="3 4">
    <name type="scientific">Zoogloea ramigera</name>
    <dbReference type="NCBI Taxonomy" id="350"/>
    <lineage>
        <taxon>Bacteria</taxon>
        <taxon>Pseudomonadati</taxon>
        <taxon>Pseudomonadota</taxon>
        <taxon>Betaproteobacteria</taxon>
        <taxon>Rhodocyclales</taxon>
        <taxon>Zoogloeaceae</taxon>
        <taxon>Zoogloea</taxon>
    </lineage>
</organism>
<dbReference type="Gene3D" id="3.60.15.10">
    <property type="entry name" value="Ribonuclease Z/Hydroxyacylglutathione hydrolase-like"/>
    <property type="match status" value="1"/>
</dbReference>
<gene>
    <name evidence="3" type="primary">cphA1_1</name>
    <name evidence="3" type="ORF">ZRA01_02850</name>
</gene>
<proteinExistence type="inferred from homology"/>
<dbReference type="Proteomes" id="UP000318422">
    <property type="component" value="Unassembled WGS sequence"/>
</dbReference>
<dbReference type="InterPro" id="IPR050855">
    <property type="entry name" value="NDM-1-like"/>
</dbReference>
<dbReference type="PANTHER" id="PTHR42951">
    <property type="entry name" value="METALLO-BETA-LACTAMASE DOMAIN-CONTAINING"/>
    <property type="match status" value="1"/>
</dbReference>
<dbReference type="NCBIfam" id="TIGR04558">
    <property type="entry name" value="SoxH_rel_PQQ_1"/>
    <property type="match status" value="1"/>
</dbReference>
<name>A0A4Y4CQ89_ZOORA</name>
<dbReference type="PANTHER" id="PTHR42951:SF4">
    <property type="entry name" value="ACYL-COENZYME A THIOESTERASE MBLAC2"/>
    <property type="match status" value="1"/>
</dbReference>
<keyword evidence="3" id="KW-0378">Hydrolase</keyword>
<dbReference type="InterPro" id="IPR030811">
    <property type="entry name" value="SoxH-rel_PQQ_1"/>
</dbReference>
<evidence type="ECO:0000313" key="4">
    <source>
        <dbReference type="Proteomes" id="UP000318422"/>
    </source>
</evidence>